<protein>
    <submittedName>
        <fullName evidence="3">Uncharacterized protein LOC117138608</fullName>
    </submittedName>
</protein>
<evidence type="ECO:0000313" key="2">
    <source>
        <dbReference type="Proteomes" id="UP000515162"/>
    </source>
</evidence>
<dbReference type="Proteomes" id="UP000515162">
    <property type="component" value="Chromosome 2R"/>
</dbReference>
<feature type="transmembrane region" description="Helical" evidence="1">
    <location>
        <begin position="156"/>
        <end position="189"/>
    </location>
</feature>
<evidence type="ECO:0000256" key="1">
    <source>
        <dbReference type="SAM" id="Phobius"/>
    </source>
</evidence>
<feature type="transmembrane region" description="Helical" evidence="1">
    <location>
        <begin position="125"/>
        <end position="144"/>
    </location>
</feature>
<accession>A0A6P8JLH3</accession>
<feature type="transmembrane region" description="Helical" evidence="1">
    <location>
        <begin position="363"/>
        <end position="381"/>
    </location>
</feature>
<sequence length="404" mass="47639">MAPWHSLRLSNRYISRHVLLLLRFYLAQFYYLGLMRLRYDESYNELRLTYYSVTVSRMIGLWCAFFFTLALLDPYTLMLHLQLVGFSCWLLIQPREVIEERRRVINRILRLSPQLHRLCRRKVELSWFVAFQLVLKLLVFRLFYKGLLGPTNAAWKALFIVLFVVPISLAIWVIDVTSHLISIVLALLLKSFELVNSEMAAIDERLCLEILRSDYRAVRRLQRRQISLQRLHRSYVKVTRQCLDCLSPQLVLIILYNLSSIYTFSSGVWRRIFQIAVIVNTLRSLLHTLDELVATTGAPQDTSWMHVARLLQFEEVLATHGWLQRKDFRWKLQDTDSFGQSVRSSCFQRRILVLGLVTPNKRLLFRIAFAFCCLLHLHYMLKKSALVTEKEIFIGSEVITKPKH</sequence>
<feature type="transmembrane region" description="Helical" evidence="1">
    <location>
        <begin position="49"/>
        <end position="69"/>
    </location>
</feature>
<dbReference type="AlphaFoldDB" id="A0A6P8JLH3"/>
<dbReference type="CTD" id="37509"/>
<keyword evidence="1" id="KW-0812">Transmembrane</keyword>
<name>A0A6P8JLH3_DROMA</name>
<keyword evidence="2" id="KW-1185">Reference proteome</keyword>
<gene>
    <name evidence="3" type="primary">LOC117138608</name>
</gene>
<organism evidence="2 3">
    <name type="scientific">Drosophila mauritiana</name>
    <name type="common">Fruit fly</name>
    <dbReference type="NCBI Taxonomy" id="7226"/>
    <lineage>
        <taxon>Eukaryota</taxon>
        <taxon>Metazoa</taxon>
        <taxon>Ecdysozoa</taxon>
        <taxon>Arthropoda</taxon>
        <taxon>Hexapoda</taxon>
        <taxon>Insecta</taxon>
        <taxon>Pterygota</taxon>
        <taxon>Neoptera</taxon>
        <taxon>Endopterygota</taxon>
        <taxon>Diptera</taxon>
        <taxon>Brachycera</taxon>
        <taxon>Muscomorpha</taxon>
        <taxon>Ephydroidea</taxon>
        <taxon>Drosophilidae</taxon>
        <taxon>Drosophila</taxon>
        <taxon>Sophophora</taxon>
    </lineage>
</organism>
<keyword evidence="1" id="KW-0472">Membrane</keyword>
<feature type="transmembrane region" description="Helical" evidence="1">
    <location>
        <begin position="20"/>
        <end position="37"/>
    </location>
</feature>
<proteinExistence type="predicted"/>
<reference evidence="3" key="1">
    <citation type="submission" date="2025-08" db="UniProtKB">
        <authorList>
            <consortium name="RefSeq"/>
        </authorList>
    </citation>
    <scope>IDENTIFICATION</scope>
    <source>
        <strain evidence="3">Mau12</strain>
        <tissue evidence="3">Whole Body</tissue>
    </source>
</reference>
<dbReference type="GeneID" id="117138608"/>
<dbReference type="RefSeq" id="XP_033156708.1">
    <property type="nucleotide sequence ID" value="XM_033300817.1"/>
</dbReference>
<evidence type="ECO:0000313" key="3">
    <source>
        <dbReference type="RefSeq" id="XP_033156708.1"/>
    </source>
</evidence>
<keyword evidence="1" id="KW-1133">Transmembrane helix</keyword>